<dbReference type="PANTHER" id="PTHR30614">
    <property type="entry name" value="MEMBRANE COMPONENT OF AMINO ACID ABC TRANSPORTER"/>
    <property type="match status" value="1"/>
</dbReference>
<evidence type="ECO:0000256" key="4">
    <source>
        <dbReference type="ARBA" id="ARBA00022475"/>
    </source>
</evidence>
<evidence type="ECO:0000256" key="2">
    <source>
        <dbReference type="ARBA" id="ARBA00010072"/>
    </source>
</evidence>
<evidence type="ECO:0000256" key="1">
    <source>
        <dbReference type="ARBA" id="ARBA00004651"/>
    </source>
</evidence>
<comment type="similarity">
    <text evidence="2">Belongs to the binding-protein-dependent transport system permease family. HisMQ subfamily.</text>
</comment>
<accession>A0A650EMN0</accession>
<feature type="transmembrane region" description="Helical" evidence="9">
    <location>
        <begin position="195"/>
        <end position="216"/>
    </location>
</feature>
<evidence type="ECO:0000256" key="3">
    <source>
        <dbReference type="ARBA" id="ARBA00022448"/>
    </source>
</evidence>
<dbReference type="PROSITE" id="PS50928">
    <property type="entry name" value="ABC_TM1"/>
    <property type="match status" value="1"/>
</dbReference>
<proteinExistence type="inferred from homology"/>
<dbReference type="EMBL" id="MN577573">
    <property type="protein sequence ID" value="QGT51107.1"/>
    <property type="molecule type" value="Genomic_DNA"/>
</dbReference>
<evidence type="ECO:0000259" key="10">
    <source>
        <dbReference type="PROSITE" id="PS50928"/>
    </source>
</evidence>
<dbReference type="GO" id="GO:0043190">
    <property type="term" value="C:ATP-binding cassette (ABC) transporter complex"/>
    <property type="evidence" value="ECO:0007669"/>
    <property type="project" value="InterPro"/>
</dbReference>
<gene>
    <name evidence="11" type="primary">artQ</name>
    <name evidence="11" type="ORF">Firmicute1046_1830</name>
</gene>
<evidence type="ECO:0000313" key="11">
    <source>
        <dbReference type="EMBL" id="QGT51107.1"/>
    </source>
</evidence>
<protein>
    <submittedName>
        <fullName evidence="11">Amino acid ABC transporter permease</fullName>
    </submittedName>
</protein>
<feature type="transmembrane region" description="Helical" evidence="9">
    <location>
        <begin position="84"/>
        <end position="107"/>
    </location>
</feature>
<dbReference type="CDD" id="cd06261">
    <property type="entry name" value="TM_PBP2"/>
    <property type="match status" value="1"/>
</dbReference>
<dbReference type="NCBIfam" id="TIGR01726">
    <property type="entry name" value="HEQRo_perm_3TM"/>
    <property type="match status" value="1"/>
</dbReference>
<name>A0A650EMN0_9FIRM</name>
<dbReference type="GO" id="GO:0022857">
    <property type="term" value="F:transmembrane transporter activity"/>
    <property type="evidence" value="ECO:0007669"/>
    <property type="project" value="InterPro"/>
</dbReference>
<dbReference type="InterPro" id="IPR035906">
    <property type="entry name" value="MetI-like_sf"/>
</dbReference>
<keyword evidence="6" id="KW-0029">Amino-acid transport</keyword>
<dbReference type="AlphaFoldDB" id="A0A650EMN0"/>
<feature type="transmembrane region" description="Helical" evidence="9">
    <location>
        <begin position="20"/>
        <end position="49"/>
    </location>
</feature>
<keyword evidence="5 9" id="KW-0812">Transmembrane</keyword>
<feature type="domain" description="ABC transmembrane type-1" evidence="10">
    <location>
        <begin position="25"/>
        <end position="216"/>
    </location>
</feature>
<organism evidence="11">
    <name type="scientific">uncultured Bacillota bacterium</name>
    <dbReference type="NCBI Taxonomy" id="344338"/>
    <lineage>
        <taxon>Bacteria</taxon>
        <taxon>Bacillati</taxon>
        <taxon>Bacillota</taxon>
        <taxon>environmental samples</taxon>
    </lineage>
</organism>
<evidence type="ECO:0000256" key="5">
    <source>
        <dbReference type="ARBA" id="ARBA00022692"/>
    </source>
</evidence>
<dbReference type="InterPro" id="IPR000515">
    <property type="entry name" value="MetI-like"/>
</dbReference>
<dbReference type="FunFam" id="1.10.3720.10:FF:000033">
    <property type="entry name" value="Polar amino acid ABC transporter permease"/>
    <property type="match status" value="1"/>
</dbReference>
<dbReference type="InterPro" id="IPR043429">
    <property type="entry name" value="ArtM/GltK/GlnP/TcyL/YhdX-like"/>
</dbReference>
<keyword evidence="3 9" id="KW-0813">Transport</keyword>
<dbReference type="GO" id="GO:0006865">
    <property type="term" value="P:amino acid transport"/>
    <property type="evidence" value="ECO:0007669"/>
    <property type="project" value="UniProtKB-KW"/>
</dbReference>
<evidence type="ECO:0000256" key="8">
    <source>
        <dbReference type="ARBA" id="ARBA00023136"/>
    </source>
</evidence>
<evidence type="ECO:0000256" key="9">
    <source>
        <dbReference type="RuleBase" id="RU363032"/>
    </source>
</evidence>
<keyword evidence="8 9" id="KW-0472">Membrane</keyword>
<dbReference type="SUPFAM" id="SSF161098">
    <property type="entry name" value="MetI-like"/>
    <property type="match status" value="1"/>
</dbReference>
<reference evidence="11" key="1">
    <citation type="journal article" date="2020" name="J. ISSAAS">
        <title>Lactobacilli and other gastrointestinal microbiota of Peromyscus leucopus, reservoir host for agents of Lyme disease and other zoonoses in North America.</title>
        <authorList>
            <person name="Milovic A."/>
            <person name="Bassam K."/>
            <person name="Shao H."/>
            <person name="Chatzistamou I."/>
            <person name="Tufts D.M."/>
            <person name="Diuk-Wasser M."/>
            <person name="Barbour A.G."/>
        </authorList>
    </citation>
    <scope>NUCLEOTIDE SEQUENCE</scope>
    <source>
        <strain evidence="11">LL40</strain>
    </source>
</reference>
<dbReference type="PANTHER" id="PTHR30614:SF20">
    <property type="entry name" value="GLUTAMINE TRANSPORT SYSTEM PERMEASE PROTEIN GLNP"/>
    <property type="match status" value="1"/>
</dbReference>
<comment type="subcellular location">
    <subcellularLocation>
        <location evidence="1 9">Cell membrane</location>
        <topology evidence="1 9">Multi-pass membrane protein</topology>
    </subcellularLocation>
</comment>
<keyword evidence="7 9" id="KW-1133">Transmembrane helix</keyword>
<keyword evidence="4" id="KW-1003">Cell membrane</keyword>
<dbReference type="Gene3D" id="1.10.3720.10">
    <property type="entry name" value="MetI-like"/>
    <property type="match status" value="1"/>
</dbReference>
<dbReference type="InterPro" id="IPR010065">
    <property type="entry name" value="AA_ABC_transptr_permease_3TM"/>
</dbReference>
<sequence length="229" mass="25030">MQGFIDTLYKNFVEADRYKYILKGLGVTAEVTVFAILLGLALGVVAALFRLSKCRVGKFYPLRTLAAIYIDVIRGTPTTIQLLIIYYVIFASTSVPKVIVAILAFGLNSGAYIAEIVRAGILAVDSGQMEAGRSLGMSHGQTMSKIVMPQAFKNILPALCNEFIVLLKETSISGFIALDDLTRGGSIIRGQTYNVISLFAVAIIYLIMTMGLSKIFKVIEGRMRKSDIR</sequence>
<evidence type="ECO:0000256" key="6">
    <source>
        <dbReference type="ARBA" id="ARBA00022970"/>
    </source>
</evidence>
<evidence type="ECO:0000256" key="7">
    <source>
        <dbReference type="ARBA" id="ARBA00022989"/>
    </source>
</evidence>
<dbReference type="Pfam" id="PF00528">
    <property type="entry name" value="BPD_transp_1"/>
    <property type="match status" value="1"/>
</dbReference>